<dbReference type="STRING" id="758825.SAMN02982985_01796"/>
<name>A0A1I4L2Q3_9BURK</name>
<evidence type="ECO:0000313" key="1">
    <source>
        <dbReference type="EMBL" id="SFL85318.1"/>
    </source>
</evidence>
<evidence type="ECO:0000313" key="2">
    <source>
        <dbReference type="Proteomes" id="UP000199470"/>
    </source>
</evidence>
<sequence>MSDQASANRLEQEGLQLFEAGQYEAAAQKYQHALALADPGYWRLADYHGAYACVLGALDRQAEARTQLELALAAELAQGAAQNSQGVLIARYFLADHMVRCGEPQLALQALETALQHAPDHWLVRMVQAEALAALGRVEEARLAAEACFANVASEEKRAELRARLQAILEAAPA</sequence>
<dbReference type="Gene3D" id="1.25.40.10">
    <property type="entry name" value="Tetratricopeptide repeat domain"/>
    <property type="match status" value="2"/>
</dbReference>
<protein>
    <submittedName>
        <fullName evidence="1">Tetratricopeptide repeat-containing protein</fullName>
    </submittedName>
</protein>
<keyword evidence="2" id="KW-1185">Reference proteome</keyword>
<reference evidence="1 2" key="1">
    <citation type="submission" date="2016-10" db="EMBL/GenBank/DDBJ databases">
        <authorList>
            <person name="de Groot N.N."/>
        </authorList>
    </citation>
    <scope>NUCLEOTIDE SEQUENCE [LARGE SCALE GENOMIC DNA]</scope>
    <source>
        <strain evidence="1 2">ATCC 43154</strain>
    </source>
</reference>
<organism evidence="1 2">
    <name type="scientific">Rugamonas rubra</name>
    <dbReference type="NCBI Taxonomy" id="758825"/>
    <lineage>
        <taxon>Bacteria</taxon>
        <taxon>Pseudomonadati</taxon>
        <taxon>Pseudomonadota</taxon>
        <taxon>Betaproteobacteria</taxon>
        <taxon>Burkholderiales</taxon>
        <taxon>Oxalobacteraceae</taxon>
        <taxon>Telluria group</taxon>
        <taxon>Rugamonas</taxon>
    </lineage>
</organism>
<gene>
    <name evidence="1" type="ORF">SAMN02982985_01796</name>
</gene>
<dbReference type="AlphaFoldDB" id="A0A1I4L2Q3"/>
<accession>A0A1I4L2Q3</accession>
<dbReference type="Proteomes" id="UP000199470">
    <property type="component" value="Unassembled WGS sequence"/>
</dbReference>
<dbReference type="OrthoDB" id="9155396at2"/>
<dbReference type="SUPFAM" id="SSF48452">
    <property type="entry name" value="TPR-like"/>
    <property type="match status" value="1"/>
</dbReference>
<dbReference type="InterPro" id="IPR011990">
    <property type="entry name" value="TPR-like_helical_dom_sf"/>
</dbReference>
<proteinExistence type="predicted"/>
<dbReference type="EMBL" id="FOTW01000008">
    <property type="protein sequence ID" value="SFL85318.1"/>
    <property type="molecule type" value="Genomic_DNA"/>
</dbReference>
<dbReference type="RefSeq" id="WP_093386505.1">
    <property type="nucleotide sequence ID" value="NZ_FOTW01000008.1"/>
</dbReference>